<dbReference type="PANTHER" id="PTHR43304">
    <property type="entry name" value="PHYTOCHROME-LIKE PROTEIN CPH1"/>
    <property type="match status" value="1"/>
</dbReference>
<dbReference type="CDD" id="cd00130">
    <property type="entry name" value="PAS"/>
    <property type="match status" value="3"/>
</dbReference>
<dbReference type="Pfam" id="PF08448">
    <property type="entry name" value="PAS_4"/>
    <property type="match status" value="1"/>
</dbReference>
<evidence type="ECO:0000313" key="8">
    <source>
        <dbReference type="EMBL" id="SFK76842.1"/>
    </source>
</evidence>
<dbReference type="Gene3D" id="3.30.565.10">
    <property type="entry name" value="Histidine kinase-like ATPase, C-terminal domain"/>
    <property type="match status" value="1"/>
</dbReference>
<dbReference type="InterPro" id="IPR013655">
    <property type="entry name" value="PAS_fold_3"/>
</dbReference>
<dbReference type="Pfam" id="PF08447">
    <property type="entry name" value="PAS_3"/>
    <property type="match status" value="1"/>
</dbReference>
<keyword evidence="4" id="KW-0808">Transferase</keyword>
<dbReference type="PRINTS" id="PR00344">
    <property type="entry name" value="BCTRLSENSOR"/>
</dbReference>
<reference evidence="8 9" key="1">
    <citation type="submission" date="2016-10" db="EMBL/GenBank/DDBJ databases">
        <authorList>
            <person name="de Groot N.N."/>
        </authorList>
    </citation>
    <scope>NUCLEOTIDE SEQUENCE [LARGE SCALE GENOMIC DNA]</scope>
    <source>
        <strain evidence="8 9">NE2</strain>
    </source>
</reference>
<dbReference type="Proteomes" id="UP000198755">
    <property type="component" value="Unassembled WGS sequence"/>
</dbReference>
<dbReference type="AlphaFoldDB" id="A0A1I4C6W5"/>
<dbReference type="InterPro" id="IPR000014">
    <property type="entry name" value="PAS"/>
</dbReference>
<proteinExistence type="predicted"/>
<name>A0A1I4C6W5_9HYPH</name>
<dbReference type="EC" id="2.7.13.3" evidence="2"/>
<dbReference type="PANTHER" id="PTHR43304:SF1">
    <property type="entry name" value="PAC DOMAIN-CONTAINING PROTEIN"/>
    <property type="match status" value="1"/>
</dbReference>
<evidence type="ECO:0000256" key="3">
    <source>
        <dbReference type="ARBA" id="ARBA00022553"/>
    </source>
</evidence>
<dbReference type="InterPro" id="IPR005467">
    <property type="entry name" value="His_kinase_dom"/>
</dbReference>
<gene>
    <name evidence="8" type="ORF">SAMN05444581_1192</name>
</gene>
<keyword evidence="5" id="KW-0418">Kinase</keyword>
<sequence>MRSIRVLIIEADSESPRPVRHMLSEPRFIVIDEGRRDAPHTSPDCVVLLCGRSATEGFRILDKLAPERGSPPAAIVMLMDGDEATECLALRKGAHEWLPQEHLEASDLRRAIFRAVARRELSAQRDPKPPARDAKRRSIVENEAEMICLSLPDGTLTFVNTAFAQGFGHAPADLEGASLYDFVPETERDGLRRICASLTPGDPVAKHLQQDGVAELSRWLEWTIRLLPGCDGAGAEYQFNVRDITARKRAGDALRRSQERFEAIINTAMDAIVSVDDEQRIVLFNSAAAALFMYPAEDAIGKSLDHFIPERFRTAHKQHILRFGESGESMRKIKSRDPIFALRSDGVEVLVDASISLARVEGRTLFSVIMRDVTARAQAAQVLRESEERFRNLIATVPGVIFTSFQDSAGKQSIPYASPQTKALLGLDPEQLRLDLQPFFRFVHPDDLDHLVAAIRDAIQARGAWREEFRYHHPEKGLIWLEGQSSPEADPCKGLVWHGYLRDVTEHKAAQARIKKNVAERVKSLKAMAAGLAHELNQPLAAGMAFLESARHLAGMEPQRRPVSINKVLSDATDQIVRAAGILARLREFIAHSESNKTNVKLHDLIEKACLVINQMADQCRINLRLHLDARDDIVLADAVQIEQVLGNLLRNAIDAIGDCATREIIVTTWSDETEIRVDLCDSGTGFSQKAAADLFEPFVTTKASGMGVGLFFSRSMIEAQGGKLTASSNEGAGATFSFTIPLASREATDGEAGALKWR</sequence>
<dbReference type="SUPFAM" id="SSF55874">
    <property type="entry name" value="ATPase domain of HSP90 chaperone/DNA topoisomerase II/histidine kinase"/>
    <property type="match status" value="1"/>
</dbReference>
<evidence type="ECO:0000256" key="4">
    <source>
        <dbReference type="ARBA" id="ARBA00022679"/>
    </source>
</evidence>
<evidence type="ECO:0000259" key="6">
    <source>
        <dbReference type="PROSITE" id="PS50109"/>
    </source>
</evidence>
<keyword evidence="9" id="KW-1185">Reference proteome</keyword>
<dbReference type="InterPro" id="IPR004358">
    <property type="entry name" value="Sig_transdc_His_kin-like_C"/>
</dbReference>
<dbReference type="SMART" id="SM00387">
    <property type="entry name" value="HATPase_c"/>
    <property type="match status" value="1"/>
</dbReference>
<accession>A0A1I4C6W5</accession>
<dbReference type="PROSITE" id="PS50109">
    <property type="entry name" value="HIS_KIN"/>
    <property type="match status" value="1"/>
</dbReference>
<dbReference type="InterPro" id="IPR003661">
    <property type="entry name" value="HisK_dim/P_dom"/>
</dbReference>
<dbReference type="SMART" id="SM00091">
    <property type="entry name" value="PAS"/>
    <property type="match status" value="3"/>
</dbReference>
<dbReference type="GO" id="GO:0006355">
    <property type="term" value="P:regulation of DNA-templated transcription"/>
    <property type="evidence" value="ECO:0007669"/>
    <property type="project" value="InterPro"/>
</dbReference>
<dbReference type="OrthoDB" id="9789238at2"/>
<dbReference type="InterPro" id="IPR003594">
    <property type="entry name" value="HATPase_dom"/>
</dbReference>
<dbReference type="GO" id="GO:0000155">
    <property type="term" value="F:phosphorelay sensor kinase activity"/>
    <property type="evidence" value="ECO:0007669"/>
    <property type="project" value="InterPro"/>
</dbReference>
<dbReference type="InterPro" id="IPR013767">
    <property type="entry name" value="PAS_fold"/>
</dbReference>
<dbReference type="Pfam" id="PF00989">
    <property type="entry name" value="PAS"/>
    <property type="match status" value="1"/>
</dbReference>
<feature type="domain" description="PAS" evidence="7">
    <location>
        <begin position="386"/>
        <end position="462"/>
    </location>
</feature>
<evidence type="ECO:0000256" key="1">
    <source>
        <dbReference type="ARBA" id="ARBA00000085"/>
    </source>
</evidence>
<keyword evidence="3" id="KW-0597">Phosphoprotein</keyword>
<dbReference type="InterPro" id="IPR013656">
    <property type="entry name" value="PAS_4"/>
</dbReference>
<dbReference type="Pfam" id="PF02518">
    <property type="entry name" value="HATPase_c"/>
    <property type="match status" value="1"/>
</dbReference>
<dbReference type="PROSITE" id="PS50112">
    <property type="entry name" value="PAS"/>
    <property type="match status" value="3"/>
</dbReference>
<dbReference type="Gene3D" id="1.10.287.130">
    <property type="match status" value="1"/>
</dbReference>
<protein>
    <recommendedName>
        <fullName evidence="2">histidine kinase</fullName>
        <ecNumber evidence="2">2.7.13.3</ecNumber>
    </recommendedName>
</protein>
<dbReference type="InterPro" id="IPR035965">
    <property type="entry name" value="PAS-like_dom_sf"/>
</dbReference>
<evidence type="ECO:0000256" key="2">
    <source>
        <dbReference type="ARBA" id="ARBA00012438"/>
    </source>
</evidence>
<feature type="domain" description="Histidine kinase" evidence="6">
    <location>
        <begin position="531"/>
        <end position="745"/>
    </location>
</feature>
<organism evidence="8 9">
    <name type="scientific">Methylocapsa palsarum</name>
    <dbReference type="NCBI Taxonomy" id="1612308"/>
    <lineage>
        <taxon>Bacteria</taxon>
        <taxon>Pseudomonadati</taxon>
        <taxon>Pseudomonadota</taxon>
        <taxon>Alphaproteobacteria</taxon>
        <taxon>Hyphomicrobiales</taxon>
        <taxon>Beijerinckiaceae</taxon>
        <taxon>Methylocapsa</taxon>
    </lineage>
</organism>
<dbReference type="InterPro" id="IPR036097">
    <property type="entry name" value="HisK_dim/P_sf"/>
</dbReference>
<feature type="domain" description="PAS" evidence="7">
    <location>
        <begin position="132"/>
        <end position="193"/>
    </location>
</feature>
<dbReference type="EMBL" id="FOSN01000019">
    <property type="protein sequence ID" value="SFK76842.1"/>
    <property type="molecule type" value="Genomic_DNA"/>
</dbReference>
<evidence type="ECO:0000256" key="5">
    <source>
        <dbReference type="ARBA" id="ARBA00022777"/>
    </source>
</evidence>
<dbReference type="Gene3D" id="3.30.450.20">
    <property type="entry name" value="PAS domain"/>
    <property type="match status" value="3"/>
</dbReference>
<dbReference type="SUPFAM" id="SSF47384">
    <property type="entry name" value="Homodimeric domain of signal transducing histidine kinase"/>
    <property type="match status" value="1"/>
</dbReference>
<evidence type="ECO:0000313" key="9">
    <source>
        <dbReference type="Proteomes" id="UP000198755"/>
    </source>
</evidence>
<dbReference type="SUPFAM" id="SSF55785">
    <property type="entry name" value="PYP-like sensor domain (PAS domain)"/>
    <property type="match status" value="3"/>
</dbReference>
<dbReference type="NCBIfam" id="TIGR00229">
    <property type="entry name" value="sensory_box"/>
    <property type="match status" value="3"/>
</dbReference>
<evidence type="ECO:0000259" key="7">
    <source>
        <dbReference type="PROSITE" id="PS50112"/>
    </source>
</evidence>
<feature type="domain" description="PAS" evidence="7">
    <location>
        <begin position="257"/>
        <end position="310"/>
    </location>
</feature>
<dbReference type="InterPro" id="IPR036890">
    <property type="entry name" value="HATPase_C_sf"/>
</dbReference>
<comment type="catalytic activity">
    <reaction evidence="1">
        <text>ATP + protein L-histidine = ADP + protein N-phospho-L-histidine.</text>
        <dbReference type="EC" id="2.7.13.3"/>
    </reaction>
</comment>
<dbReference type="STRING" id="1612308.SAMN05444581_1192"/>
<dbReference type="InterPro" id="IPR052162">
    <property type="entry name" value="Sensor_kinase/Photoreceptor"/>
</dbReference>
<dbReference type="CDD" id="cd00082">
    <property type="entry name" value="HisKA"/>
    <property type="match status" value="1"/>
</dbReference>